<comment type="subcellular location">
    <subcellularLocation>
        <location evidence="1">Nucleus</location>
    </subcellularLocation>
</comment>
<dbReference type="InterPro" id="IPR018586">
    <property type="entry name" value="Brinker_DNA-bd"/>
</dbReference>
<dbReference type="Pfam" id="PF09607">
    <property type="entry name" value="BrkDBD"/>
    <property type="match status" value="1"/>
</dbReference>
<gene>
    <name evidence="4" type="ORF">QE152_g9593</name>
</gene>
<evidence type="ECO:0000256" key="2">
    <source>
        <dbReference type="ARBA" id="ARBA00023125"/>
    </source>
</evidence>
<dbReference type="SUPFAM" id="SSF46689">
    <property type="entry name" value="Homeodomain-like"/>
    <property type="match status" value="1"/>
</dbReference>
<evidence type="ECO:0000313" key="5">
    <source>
        <dbReference type="Proteomes" id="UP001458880"/>
    </source>
</evidence>
<dbReference type="InterPro" id="IPR006600">
    <property type="entry name" value="HTH_CenpB_DNA-bd_dom"/>
</dbReference>
<comment type="caution">
    <text evidence="4">The sequence shown here is derived from an EMBL/GenBank/DDBJ whole genome shotgun (WGS) entry which is preliminary data.</text>
</comment>
<evidence type="ECO:0000313" key="4">
    <source>
        <dbReference type="EMBL" id="KAK9738776.1"/>
    </source>
</evidence>
<dbReference type="AlphaFoldDB" id="A0AAW1LWF5"/>
<sequence length="129" mass="15027">MESKRKQKSYNFEFKLTVINTAKEAGNRAAARKYNVDEKRVREWRKQEATLVECTTEARQTGKGKIRKRIPGAGRKRISNILDKAVFHWILDQRGQFLRVSRRSIQEKARELFVTVENNSNANFRASNG</sequence>
<organism evidence="4 5">
    <name type="scientific">Popillia japonica</name>
    <name type="common">Japanese beetle</name>
    <dbReference type="NCBI Taxonomy" id="7064"/>
    <lineage>
        <taxon>Eukaryota</taxon>
        <taxon>Metazoa</taxon>
        <taxon>Ecdysozoa</taxon>
        <taxon>Arthropoda</taxon>
        <taxon>Hexapoda</taxon>
        <taxon>Insecta</taxon>
        <taxon>Pterygota</taxon>
        <taxon>Neoptera</taxon>
        <taxon>Endopterygota</taxon>
        <taxon>Coleoptera</taxon>
        <taxon>Polyphaga</taxon>
        <taxon>Scarabaeiformia</taxon>
        <taxon>Scarabaeidae</taxon>
        <taxon>Rutelinae</taxon>
        <taxon>Popillia</taxon>
    </lineage>
</organism>
<dbReference type="Pfam" id="PF03221">
    <property type="entry name" value="HTH_Tnp_Tc5"/>
    <property type="match status" value="1"/>
</dbReference>
<dbReference type="GO" id="GO:0003677">
    <property type="term" value="F:DNA binding"/>
    <property type="evidence" value="ECO:0007669"/>
    <property type="project" value="UniProtKB-KW"/>
</dbReference>
<accession>A0AAW1LWF5</accession>
<feature type="domain" description="HTH CENPB-type" evidence="3">
    <location>
        <begin position="70"/>
        <end position="129"/>
    </location>
</feature>
<name>A0AAW1LWF5_POPJA</name>
<dbReference type="GO" id="GO:0005634">
    <property type="term" value="C:nucleus"/>
    <property type="evidence" value="ECO:0007669"/>
    <property type="project" value="UniProtKB-SubCell"/>
</dbReference>
<dbReference type="Gene3D" id="1.10.10.60">
    <property type="entry name" value="Homeodomain-like"/>
    <property type="match status" value="2"/>
</dbReference>
<protein>
    <submittedName>
        <fullName evidence="4">Brinker DNA-binding domain</fullName>
    </submittedName>
</protein>
<keyword evidence="2 4" id="KW-0238">DNA-binding</keyword>
<keyword evidence="5" id="KW-1185">Reference proteome</keyword>
<evidence type="ECO:0000256" key="1">
    <source>
        <dbReference type="ARBA" id="ARBA00004123"/>
    </source>
</evidence>
<reference evidence="4 5" key="1">
    <citation type="journal article" date="2024" name="BMC Genomics">
        <title>De novo assembly and annotation of Popillia japonica's genome with initial clues to its potential as an invasive pest.</title>
        <authorList>
            <person name="Cucini C."/>
            <person name="Boschi S."/>
            <person name="Funari R."/>
            <person name="Cardaioli E."/>
            <person name="Iannotti N."/>
            <person name="Marturano G."/>
            <person name="Paoli F."/>
            <person name="Bruttini M."/>
            <person name="Carapelli A."/>
            <person name="Frati F."/>
            <person name="Nardi F."/>
        </authorList>
    </citation>
    <scope>NUCLEOTIDE SEQUENCE [LARGE SCALE GENOMIC DNA]</scope>
    <source>
        <strain evidence="4">DMR45628</strain>
    </source>
</reference>
<dbReference type="PROSITE" id="PS51253">
    <property type="entry name" value="HTH_CENPB"/>
    <property type="match status" value="1"/>
</dbReference>
<dbReference type="Proteomes" id="UP001458880">
    <property type="component" value="Unassembled WGS sequence"/>
</dbReference>
<dbReference type="InterPro" id="IPR009057">
    <property type="entry name" value="Homeodomain-like_sf"/>
</dbReference>
<dbReference type="EMBL" id="JASPKY010000083">
    <property type="protein sequence ID" value="KAK9738776.1"/>
    <property type="molecule type" value="Genomic_DNA"/>
</dbReference>
<evidence type="ECO:0000259" key="3">
    <source>
        <dbReference type="PROSITE" id="PS51253"/>
    </source>
</evidence>
<proteinExistence type="predicted"/>